<dbReference type="NCBIfam" id="TIGR03654">
    <property type="entry name" value="L6_bact"/>
    <property type="match status" value="1"/>
</dbReference>
<evidence type="ECO:0000256" key="6">
    <source>
        <dbReference type="RuleBase" id="RU003870"/>
    </source>
</evidence>
<reference evidence="8 9" key="1">
    <citation type="submission" date="2016-11" db="EMBL/GenBank/DDBJ databases">
        <title>Mixed transmission modes and dynamic genome evolution in an obligate animal-bacterial symbiosis.</title>
        <authorList>
            <person name="Russell S.L."/>
            <person name="Corbett-Detig R.B."/>
            <person name="Cavanaugh C.M."/>
        </authorList>
    </citation>
    <scope>NUCLEOTIDE SEQUENCE [LARGE SCALE GENOMIC DNA]</scope>
    <source>
        <strain evidence="8">Sp-SM6</strain>
    </source>
</reference>
<dbReference type="RefSeq" id="WP_011737598.1">
    <property type="nucleotide sequence ID" value="NZ_MPRK01000329.1"/>
</dbReference>
<dbReference type="OrthoDB" id="9805007at2"/>
<keyword evidence="4 6" id="KW-0694">RNA-binding</keyword>
<keyword evidence="3 4" id="KW-0687">Ribonucleoprotein</keyword>
<comment type="function">
    <text evidence="4 6">This protein binds to the 23S rRNA, and is important in its secondary structure. It is located near the subunit interface in the base of the L7/L12 stalk, and near the tRNA binding site of the peptidyltransferase center.</text>
</comment>
<feature type="domain" description="Large ribosomal subunit protein uL6 alpha-beta" evidence="7">
    <location>
        <begin position="94"/>
        <end position="168"/>
    </location>
</feature>
<sequence>MSRVAKSPITIPTGVEVTITSNLMSVKGRFGQLNMSIHPCIVITNTNNKLSFDITITEKKEQKKAWAQAGTARANTANLIQGVTEGWEKKLTLIGVGYRAKVMERVLNLTLGFSHPINYKLPEGITVEAPSQTEIIIKGMDKQKVGQVAAEIRAYHPPEPYKGKGVCYIDEQVVRKEAKKK</sequence>
<evidence type="ECO:0000313" key="8">
    <source>
        <dbReference type="EMBL" id="OOZ36429.1"/>
    </source>
</evidence>
<evidence type="ECO:0000256" key="1">
    <source>
        <dbReference type="ARBA" id="ARBA00009356"/>
    </source>
</evidence>
<protein>
    <recommendedName>
        <fullName evidence="4">Large ribosomal subunit protein uL6</fullName>
    </recommendedName>
</protein>
<dbReference type="Gene3D" id="3.90.930.12">
    <property type="entry name" value="Ribosomal protein L6, alpha-beta domain"/>
    <property type="match status" value="2"/>
</dbReference>
<dbReference type="PRINTS" id="PR00059">
    <property type="entry name" value="RIBOSOMALL6"/>
</dbReference>
<evidence type="ECO:0000259" key="7">
    <source>
        <dbReference type="Pfam" id="PF00347"/>
    </source>
</evidence>
<keyword evidence="2 4" id="KW-0689">Ribosomal protein</keyword>
<evidence type="ECO:0000313" key="9">
    <source>
        <dbReference type="Proteomes" id="UP000190198"/>
    </source>
</evidence>
<dbReference type="GO" id="GO:0019843">
    <property type="term" value="F:rRNA binding"/>
    <property type="evidence" value="ECO:0007669"/>
    <property type="project" value="UniProtKB-UniRule"/>
</dbReference>
<evidence type="ECO:0000256" key="4">
    <source>
        <dbReference type="HAMAP-Rule" id="MF_01365"/>
    </source>
</evidence>
<dbReference type="SMR" id="A0A1T2KU94"/>
<dbReference type="SUPFAM" id="SSF56053">
    <property type="entry name" value="Ribosomal protein L6"/>
    <property type="match status" value="2"/>
</dbReference>
<comment type="similarity">
    <text evidence="1 4 5">Belongs to the universal ribosomal protein uL6 family.</text>
</comment>
<gene>
    <name evidence="4" type="primary">rplF</name>
    <name evidence="8" type="ORF">BOW52_10780</name>
</gene>
<evidence type="ECO:0000256" key="3">
    <source>
        <dbReference type="ARBA" id="ARBA00023274"/>
    </source>
</evidence>
<dbReference type="InterPro" id="IPR000702">
    <property type="entry name" value="Ribosomal_uL6-like"/>
</dbReference>
<dbReference type="PIRSF" id="PIRSF002162">
    <property type="entry name" value="Ribosomal_L6"/>
    <property type="match status" value="1"/>
</dbReference>
<evidence type="ECO:0000256" key="2">
    <source>
        <dbReference type="ARBA" id="ARBA00022980"/>
    </source>
</evidence>
<dbReference type="PROSITE" id="PS00525">
    <property type="entry name" value="RIBOSOMAL_L6_1"/>
    <property type="match status" value="1"/>
</dbReference>
<dbReference type="PANTHER" id="PTHR11655:SF14">
    <property type="entry name" value="LARGE RIBOSOMAL SUBUNIT PROTEIN UL6M"/>
    <property type="match status" value="1"/>
</dbReference>
<dbReference type="GO" id="GO:0022625">
    <property type="term" value="C:cytosolic large ribosomal subunit"/>
    <property type="evidence" value="ECO:0007669"/>
    <property type="project" value="UniProtKB-UniRule"/>
</dbReference>
<dbReference type="HAMAP" id="MF_01365_B">
    <property type="entry name" value="Ribosomal_uL6_B"/>
    <property type="match status" value="1"/>
</dbReference>
<dbReference type="InterPro" id="IPR020040">
    <property type="entry name" value="Ribosomal_uL6_a/b-dom"/>
</dbReference>
<name>A0A1T2KU94_9GAMM</name>
<dbReference type="Pfam" id="PF00347">
    <property type="entry name" value="Ribosomal_L6"/>
    <property type="match status" value="2"/>
</dbReference>
<dbReference type="EMBL" id="MPRK01000329">
    <property type="protein sequence ID" value="OOZ36429.1"/>
    <property type="molecule type" value="Genomic_DNA"/>
</dbReference>
<feature type="domain" description="Large ribosomal subunit protein uL6 alpha-beta" evidence="7">
    <location>
        <begin position="11"/>
        <end position="86"/>
    </location>
</feature>
<dbReference type="FunFam" id="3.90.930.12:FF:000001">
    <property type="entry name" value="50S ribosomal protein L6"/>
    <property type="match status" value="1"/>
</dbReference>
<comment type="subunit">
    <text evidence="4">Part of the 50S ribosomal subunit.</text>
</comment>
<keyword evidence="9" id="KW-1185">Reference proteome</keyword>
<dbReference type="InterPro" id="IPR002358">
    <property type="entry name" value="Ribosomal_uL6_CS"/>
</dbReference>
<dbReference type="GO" id="GO:0003735">
    <property type="term" value="F:structural constituent of ribosome"/>
    <property type="evidence" value="ECO:0007669"/>
    <property type="project" value="UniProtKB-UniRule"/>
</dbReference>
<proteinExistence type="inferred from homology"/>
<accession>A0A1T2KU94</accession>
<dbReference type="GO" id="GO:0002181">
    <property type="term" value="P:cytoplasmic translation"/>
    <property type="evidence" value="ECO:0007669"/>
    <property type="project" value="TreeGrafter"/>
</dbReference>
<dbReference type="AlphaFoldDB" id="A0A1T2KU94"/>
<dbReference type="PANTHER" id="PTHR11655">
    <property type="entry name" value="60S/50S RIBOSOMAL PROTEIN L6/L9"/>
    <property type="match status" value="1"/>
</dbReference>
<comment type="caution">
    <text evidence="8">The sequence shown here is derived from an EMBL/GenBank/DDBJ whole genome shotgun (WGS) entry which is preliminary data.</text>
</comment>
<dbReference type="Proteomes" id="UP000190198">
    <property type="component" value="Unassembled WGS sequence"/>
</dbReference>
<dbReference type="InterPro" id="IPR019906">
    <property type="entry name" value="Ribosomal_uL6_bac-type"/>
</dbReference>
<evidence type="ECO:0000256" key="5">
    <source>
        <dbReference type="RuleBase" id="RU003869"/>
    </source>
</evidence>
<keyword evidence="4 6" id="KW-0699">rRNA-binding</keyword>
<dbReference type="InterPro" id="IPR036789">
    <property type="entry name" value="Ribosomal_uL6-like_a/b-dom_sf"/>
</dbReference>
<organism evidence="8 9">
    <name type="scientific">Solemya elarraichensis gill symbiont</name>
    <dbReference type="NCBI Taxonomy" id="1918949"/>
    <lineage>
        <taxon>Bacteria</taxon>
        <taxon>Pseudomonadati</taxon>
        <taxon>Pseudomonadota</taxon>
        <taxon>Gammaproteobacteria</taxon>
        <taxon>sulfur-oxidizing symbionts</taxon>
    </lineage>
</organism>